<dbReference type="InterPro" id="IPR029052">
    <property type="entry name" value="Metallo-depent_PP-like"/>
</dbReference>
<dbReference type="Pfam" id="PF00149">
    <property type="entry name" value="Metallophos"/>
    <property type="match status" value="1"/>
</dbReference>
<feature type="domain" description="Calcineurin-like phosphoesterase" evidence="1">
    <location>
        <begin position="4"/>
        <end position="144"/>
    </location>
</feature>
<proteinExistence type="predicted"/>
<dbReference type="RefSeq" id="WP_230274399.1">
    <property type="nucleotide sequence ID" value="NZ_JAJKFW010000024.1"/>
</dbReference>
<dbReference type="InterPro" id="IPR004843">
    <property type="entry name" value="Calcineurin-like_PHP"/>
</dbReference>
<dbReference type="PANTHER" id="PTHR42850:SF4">
    <property type="entry name" value="ZINC-DEPENDENT ENDOPOLYPHOSPHATASE"/>
    <property type="match status" value="1"/>
</dbReference>
<dbReference type="InterPro" id="IPR050126">
    <property type="entry name" value="Ap4A_hydrolase"/>
</dbReference>
<gene>
    <name evidence="2" type="ORF">LOC71_14270</name>
</gene>
<evidence type="ECO:0000259" key="1">
    <source>
        <dbReference type="Pfam" id="PF00149"/>
    </source>
</evidence>
<sequence length="239" mass="27040">MSRYVIGDIHGCAKALRSMIEELSPTQNDELIFLGDYIDRGPDSRDVVDQLIELQSKCQVVALRGNHEWMLQSVVARGLDDAMWLRSGGKATITSYGGSIQKIPGDHLEFFDALLPHHQTEREIFVHAMYNPTCEVHEQDDELTYWAHLPTQLPAPHCTGRRVFVGHTPQPSGEVLRHTHLVCMDTYCFGGGYLSAMDLEMETILQVDRHGHVRRVPVERVMMLLRGCASWFRKGEADG</sequence>
<dbReference type="Proteomes" id="UP001430306">
    <property type="component" value="Unassembled WGS sequence"/>
</dbReference>
<comment type="caution">
    <text evidence="2">The sequence shown here is derived from an EMBL/GenBank/DDBJ whole genome shotgun (WGS) entry which is preliminary data.</text>
</comment>
<evidence type="ECO:0000313" key="3">
    <source>
        <dbReference type="Proteomes" id="UP001430306"/>
    </source>
</evidence>
<dbReference type="PANTHER" id="PTHR42850">
    <property type="entry name" value="METALLOPHOSPHOESTERASE"/>
    <property type="match status" value="1"/>
</dbReference>
<dbReference type="CDD" id="cd00144">
    <property type="entry name" value="MPP_PPP_family"/>
    <property type="match status" value="1"/>
</dbReference>
<name>A0ABS8NKF9_9BACT</name>
<dbReference type="Gene3D" id="3.60.21.10">
    <property type="match status" value="1"/>
</dbReference>
<reference evidence="2" key="1">
    <citation type="submission" date="2021-11" db="EMBL/GenBank/DDBJ databases">
        <title>Genome sequence.</title>
        <authorList>
            <person name="Sun Q."/>
        </authorList>
    </citation>
    <scope>NUCLEOTIDE SEQUENCE</scope>
    <source>
        <strain evidence="2">JC740</strain>
    </source>
</reference>
<accession>A0ABS8NKF9</accession>
<keyword evidence="3" id="KW-1185">Reference proteome</keyword>
<organism evidence="2 3">
    <name type="scientific">Rhodopirellula halodulae</name>
    <dbReference type="NCBI Taxonomy" id="2894198"/>
    <lineage>
        <taxon>Bacteria</taxon>
        <taxon>Pseudomonadati</taxon>
        <taxon>Planctomycetota</taxon>
        <taxon>Planctomycetia</taxon>
        <taxon>Pirellulales</taxon>
        <taxon>Pirellulaceae</taxon>
        <taxon>Rhodopirellula</taxon>
    </lineage>
</organism>
<dbReference type="SUPFAM" id="SSF56300">
    <property type="entry name" value="Metallo-dependent phosphatases"/>
    <property type="match status" value="1"/>
</dbReference>
<protein>
    <submittedName>
        <fullName evidence="2">Serine/threonine protein phosphatase</fullName>
    </submittedName>
</protein>
<dbReference type="EMBL" id="JAJKFW010000024">
    <property type="protein sequence ID" value="MCC9643447.1"/>
    <property type="molecule type" value="Genomic_DNA"/>
</dbReference>
<evidence type="ECO:0000313" key="2">
    <source>
        <dbReference type="EMBL" id="MCC9643447.1"/>
    </source>
</evidence>